<name>A0A6N7YCU7_9FIRM</name>
<dbReference type="AlphaFoldDB" id="A0A6N7YCU7"/>
<feature type="transmembrane region" description="Helical" evidence="1">
    <location>
        <begin position="80"/>
        <end position="102"/>
    </location>
</feature>
<keyword evidence="1" id="KW-0472">Membrane</keyword>
<accession>A0A6N7YCU7</accession>
<dbReference type="RefSeq" id="WP_154580488.1">
    <property type="nucleotide sequence ID" value="NZ_VULP01000003.1"/>
</dbReference>
<dbReference type="EMBL" id="VULP01000003">
    <property type="protein sequence ID" value="MSU81324.1"/>
    <property type="molecule type" value="Genomic_DNA"/>
</dbReference>
<feature type="transmembrane region" description="Helical" evidence="1">
    <location>
        <begin position="108"/>
        <end position="129"/>
    </location>
</feature>
<dbReference type="Proteomes" id="UP000433359">
    <property type="component" value="Unassembled WGS sequence"/>
</dbReference>
<comment type="caution">
    <text evidence="2">The sequence shown here is derived from an EMBL/GenBank/DDBJ whole genome shotgun (WGS) entry which is preliminary data.</text>
</comment>
<evidence type="ECO:0008006" key="4">
    <source>
        <dbReference type="Google" id="ProtNLM"/>
    </source>
</evidence>
<protein>
    <recommendedName>
        <fullName evidence="4">DUF2178 domain-containing protein</fullName>
    </recommendedName>
</protein>
<evidence type="ECO:0000313" key="2">
    <source>
        <dbReference type="EMBL" id="MSU81324.1"/>
    </source>
</evidence>
<proteinExistence type="predicted"/>
<organism evidence="2 3">
    <name type="scientific">Anaerobutyricum soehngenii</name>
    <dbReference type="NCBI Taxonomy" id="105843"/>
    <lineage>
        <taxon>Bacteria</taxon>
        <taxon>Bacillati</taxon>
        <taxon>Bacillota</taxon>
        <taxon>Clostridia</taxon>
        <taxon>Lachnospirales</taxon>
        <taxon>Lachnospiraceae</taxon>
        <taxon>Anaerobutyricum</taxon>
    </lineage>
</organism>
<reference evidence="2 3" key="1">
    <citation type="submission" date="2019-08" db="EMBL/GenBank/DDBJ databases">
        <title>In-depth cultivation of the pig gut microbiome towards novel bacterial diversity and tailored functional studies.</title>
        <authorList>
            <person name="Wylensek D."/>
            <person name="Hitch T.C.A."/>
            <person name="Clavel T."/>
        </authorList>
    </citation>
    <scope>NUCLEOTIDE SEQUENCE [LARGE SCALE GENOMIC DNA]</scope>
    <source>
        <strain evidence="2 3">BSM-383-APC-4H</strain>
    </source>
</reference>
<sequence length="134" mass="15384">MKTKVSLKELVGTKIVYALLLFCYYWMWARRDWHDYYMSIQYAVAGFTILFLLMQVDRIRKYSKETKDEMAIQNLRRADAICLKIMIVAAVVIAFAGAITVFDGIMSGYALVGTILVLSIIRFLIFCIMDSKGV</sequence>
<keyword evidence="1" id="KW-0812">Transmembrane</keyword>
<keyword evidence="1" id="KW-1133">Transmembrane helix</keyword>
<gene>
    <name evidence="2" type="ORF">FYJ25_02860</name>
</gene>
<feature type="transmembrane region" description="Helical" evidence="1">
    <location>
        <begin position="40"/>
        <end position="59"/>
    </location>
</feature>
<evidence type="ECO:0000256" key="1">
    <source>
        <dbReference type="SAM" id="Phobius"/>
    </source>
</evidence>
<feature type="transmembrane region" description="Helical" evidence="1">
    <location>
        <begin position="12"/>
        <end position="28"/>
    </location>
</feature>
<evidence type="ECO:0000313" key="3">
    <source>
        <dbReference type="Proteomes" id="UP000433359"/>
    </source>
</evidence>